<accession>A0A927FQA6</accession>
<dbReference type="Pfam" id="PF10768">
    <property type="entry name" value="FliX"/>
    <property type="match status" value="1"/>
</dbReference>
<gene>
    <name evidence="2" type="ORF">IC608_02160</name>
</gene>
<reference evidence="2" key="1">
    <citation type="submission" date="2020-09" db="EMBL/GenBank/DDBJ databases">
        <title>Genome seq and assembly of Devosia sp.</title>
        <authorList>
            <person name="Chhetri G."/>
        </authorList>
    </citation>
    <scope>NUCLEOTIDE SEQUENCE</scope>
    <source>
        <strain evidence="2">PTR5</strain>
    </source>
</reference>
<comment type="caution">
    <text evidence="2">The sequence shown here is derived from an EMBL/GenBank/DDBJ whole genome shotgun (WGS) entry which is preliminary data.</text>
</comment>
<evidence type="ECO:0000313" key="2">
    <source>
        <dbReference type="EMBL" id="MBD8064280.1"/>
    </source>
</evidence>
<proteinExistence type="predicted"/>
<keyword evidence="2" id="KW-0966">Cell projection</keyword>
<dbReference type="InterPro" id="IPR019704">
    <property type="entry name" value="Flagellar_assmbl_FliX_class2"/>
</dbReference>
<sequence length="139" mass="14291">MRIEGPNRSSGISSRGAVGKAGSGPAFVPAGTDGPTRPAAAAPAAPAAALDAILALQGVGTSTEGRRRAVRRGQTLLDMLEEIKADLLIGSVNPKRLDALVVQLGGLRERGDAGLDALIDDIELRVRVELAKFGRFPAS</sequence>
<name>A0A927FQA6_9HYPH</name>
<protein>
    <submittedName>
        <fullName evidence="2">Flagellar assembly protein FliX</fullName>
    </submittedName>
</protein>
<evidence type="ECO:0000313" key="3">
    <source>
        <dbReference type="Proteomes" id="UP000654108"/>
    </source>
</evidence>
<dbReference type="Proteomes" id="UP000654108">
    <property type="component" value="Unassembled WGS sequence"/>
</dbReference>
<feature type="region of interest" description="Disordered" evidence="1">
    <location>
        <begin position="1"/>
        <end position="43"/>
    </location>
</feature>
<evidence type="ECO:0000256" key="1">
    <source>
        <dbReference type="SAM" id="MobiDB-lite"/>
    </source>
</evidence>
<dbReference type="GO" id="GO:0044781">
    <property type="term" value="P:bacterial-type flagellum organization"/>
    <property type="evidence" value="ECO:0007669"/>
    <property type="project" value="InterPro"/>
</dbReference>
<dbReference type="EMBL" id="JACYFU010000001">
    <property type="protein sequence ID" value="MBD8064280.1"/>
    <property type="molecule type" value="Genomic_DNA"/>
</dbReference>
<keyword evidence="2" id="KW-0282">Flagellum</keyword>
<keyword evidence="3" id="KW-1185">Reference proteome</keyword>
<organism evidence="2 3">
    <name type="scientific">Devosia oryzisoli</name>
    <dbReference type="NCBI Taxonomy" id="2774138"/>
    <lineage>
        <taxon>Bacteria</taxon>
        <taxon>Pseudomonadati</taxon>
        <taxon>Pseudomonadota</taxon>
        <taxon>Alphaproteobacteria</taxon>
        <taxon>Hyphomicrobiales</taxon>
        <taxon>Devosiaceae</taxon>
        <taxon>Devosia</taxon>
    </lineage>
</organism>
<dbReference type="AlphaFoldDB" id="A0A927FQA6"/>
<dbReference type="RefSeq" id="WP_191772384.1">
    <property type="nucleotide sequence ID" value="NZ_JACYFU010000001.1"/>
</dbReference>
<keyword evidence="2" id="KW-0969">Cilium</keyword>